<feature type="region of interest" description="Disordered" evidence="1">
    <location>
        <begin position="1"/>
        <end position="23"/>
    </location>
</feature>
<sequence>MVAQAGQSSDWPESVVTGSANSV</sequence>
<protein>
    <submittedName>
        <fullName evidence="2">Ash family protein</fullName>
    </submittedName>
</protein>
<name>A0ABV3NR54_9ENTR</name>
<dbReference type="Pfam" id="PF10554">
    <property type="entry name" value="Phage_ASH"/>
    <property type="match status" value="1"/>
</dbReference>
<evidence type="ECO:0000313" key="2">
    <source>
        <dbReference type="EMBL" id="MEW7312004.1"/>
    </source>
</evidence>
<evidence type="ECO:0000256" key="1">
    <source>
        <dbReference type="SAM" id="MobiDB-lite"/>
    </source>
</evidence>
<dbReference type="InterPro" id="IPR018880">
    <property type="entry name" value="Phage_P4_Ash"/>
</dbReference>
<keyword evidence="3" id="KW-1185">Reference proteome</keyword>
<gene>
    <name evidence="2" type="ORF">AB1E22_04640</name>
</gene>
<dbReference type="RefSeq" id="WP_367597326.1">
    <property type="nucleotide sequence ID" value="NZ_JBFMVT010000002.1"/>
</dbReference>
<comment type="caution">
    <text evidence="2">The sequence shown here is derived from an EMBL/GenBank/DDBJ whole genome shotgun (WGS) entry which is preliminary data.</text>
</comment>
<organism evidence="2 3">
    <name type="scientific">Buttiauxella gaviniae</name>
    <dbReference type="NCBI Taxonomy" id="82990"/>
    <lineage>
        <taxon>Bacteria</taxon>
        <taxon>Pseudomonadati</taxon>
        <taxon>Pseudomonadota</taxon>
        <taxon>Gammaproteobacteria</taxon>
        <taxon>Enterobacterales</taxon>
        <taxon>Enterobacteriaceae</taxon>
        <taxon>Buttiauxella</taxon>
    </lineage>
</organism>
<reference evidence="2 3" key="1">
    <citation type="submission" date="2024-07" db="EMBL/GenBank/DDBJ databases">
        <authorList>
            <person name="Wang L."/>
        </authorList>
    </citation>
    <scope>NUCLEOTIDE SEQUENCE [LARGE SCALE GENOMIC DNA]</scope>
    <source>
        <strain evidence="2 3">WL359</strain>
    </source>
</reference>
<dbReference type="EMBL" id="JBFMVT010000002">
    <property type="protein sequence ID" value="MEW7312004.1"/>
    <property type="molecule type" value="Genomic_DNA"/>
</dbReference>
<dbReference type="Proteomes" id="UP001555342">
    <property type="component" value="Unassembled WGS sequence"/>
</dbReference>
<evidence type="ECO:0000313" key="3">
    <source>
        <dbReference type="Proteomes" id="UP001555342"/>
    </source>
</evidence>
<accession>A0ABV3NR54</accession>
<proteinExistence type="predicted"/>